<organism evidence="2 3">
    <name type="scientific">Amycolatopsis umgeniensis</name>
    <dbReference type="NCBI Taxonomy" id="336628"/>
    <lineage>
        <taxon>Bacteria</taxon>
        <taxon>Bacillati</taxon>
        <taxon>Actinomycetota</taxon>
        <taxon>Actinomycetes</taxon>
        <taxon>Pseudonocardiales</taxon>
        <taxon>Pseudonocardiaceae</taxon>
        <taxon>Amycolatopsis</taxon>
    </lineage>
</organism>
<proteinExistence type="predicted"/>
<feature type="domain" description="vWA-MoxR associated protein middle region 0" evidence="1">
    <location>
        <begin position="221"/>
        <end position="322"/>
    </location>
</feature>
<evidence type="ECO:0000313" key="2">
    <source>
        <dbReference type="EMBL" id="MBB5857861.1"/>
    </source>
</evidence>
<evidence type="ECO:0000313" key="3">
    <source>
        <dbReference type="Proteomes" id="UP000580861"/>
    </source>
</evidence>
<gene>
    <name evidence="2" type="ORF">HDA45_007948</name>
</gene>
<dbReference type="EMBL" id="JACHMX010000001">
    <property type="protein sequence ID" value="MBB5857861.1"/>
    <property type="molecule type" value="Genomic_DNA"/>
</dbReference>
<keyword evidence="3" id="KW-1185">Reference proteome</keyword>
<accession>A0A841BG35</accession>
<dbReference type="AlphaFoldDB" id="A0A841BG35"/>
<sequence length="746" mass="80281">MTRSSQTLDRTILVVGAVGFTAPQRSPFDRLAMRQGLYEVLKAAFSDSDVDFDACASEDRGDGVLILLPPGTAKTVVADRLPDRIVVALRRYNHTRAPRSRIRLRVCLNSGDVLNDGIGWVGEAIDTAFRILDAQATEEEPAESSAMVMISSQRFFDEVIAPDPGLLPESYTPIPVSVKTFTGTAYLRSHGKLDSPATAPAALSSEHTTLELSGAVLDMIPGKDLTSLRLHLTQVEVRYLAVMVSRALGPSIPLPPLAGVTDAWGAFMLLSDFNAGPDGIPPAISFLLLLAEQVDDELGALIARWVGDQARGLRLGPALARRSSARPEPTFHLKFHSDDLDEFLAYEGPDLASLFEPAPSEPLPPDTLRHEASGFPIAIYLSAAAGHEVVQGAVEDLVRTAGAEIIELGDPEIGSWMRRLVGRLKDAAETPTGRDAAVTAAHAVEARLVQAQDATNTATLMQNLAPMLTALQNTPSAVVRVGALLIVKNGDILAVHQLTAAQQFHLNHKPDLLTSPHDILQALGLHATVPATPSAPRRVTARPGRGPVNGVGPAWQRITAWLRTNTPATAATLRPPAPADDVRAVQRATGQVFPDDLLAWWRLMDGVDDERDHHTAFTVPGVYFPLSVARVRTTWAGLSVHHDVRCCHADGGHRQPAGEPTVLFCTAFIPIFRALDGSVLVVDLRPGAERGRVMDWVAAAGTHRTVWRNVSALLTDIADRLEIHDPTCAAQPGRPIIREDGVLTWA</sequence>
<comment type="caution">
    <text evidence="2">The sequence shown here is derived from an EMBL/GenBank/DDBJ whole genome shotgun (WGS) entry which is preliminary data.</text>
</comment>
<dbReference type="RefSeq" id="WP_343072263.1">
    <property type="nucleotide sequence ID" value="NZ_JACHMX010000001.1"/>
</dbReference>
<name>A0A841BG35_9PSEU</name>
<dbReference type="Proteomes" id="UP000580861">
    <property type="component" value="Unassembled WGS sequence"/>
</dbReference>
<dbReference type="Pfam" id="PF19916">
    <property type="entry name" value="VMAP-M0"/>
    <property type="match status" value="1"/>
</dbReference>
<dbReference type="InterPro" id="IPR045555">
    <property type="entry name" value="VMAP-M0"/>
</dbReference>
<evidence type="ECO:0000259" key="1">
    <source>
        <dbReference type="Pfam" id="PF19916"/>
    </source>
</evidence>
<reference evidence="2 3" key="1">
    <citation type="submission" date="2020-08" db="EMBL/GenBank/DDBJ databases">
        <title>Sequencing the genomes of 1000 actinobacteria strains.</title>
        <authorList>
            <person name="Klenk H.-P."/>
        </authorList>
    </citation>
    <scope>NUCLEOTIDE SEQUENCE [LARGE SCALE GENOMIC DNA]</scope>
    <source>
        <strain evidence="2 3">DSM 45272</strain>
    </source>
</reference>
<protein>
    <submittedName>
        <fullName evidence="2">Cell wall assembly regulator SMI1</fullName>
    </submittedName>
</protein>